<dbReference type="InterPro" id="IPR050832">
    <property type="entry name" value="Bact_Acetyltransf"/>
</dbReference>
<organism evidence="5 6">
    <name type="scientific">Actinacidiphila acididurans</name>
    <dbReference type="NCBI Taxonomy" id="2784346"/>
    <lineage>
        <taxon>Bacteria</taxon>
        <taxon>Bacillati</taxon>
        <taxon>Actinomycetota</taxon>
        <taxon>Actinomycetes</taxon>
        <taxon>Kitasatosporales</taxon>
        <taxon>Streptomycetaceae</taxon>
        <taxon>Actinacidiphila</taxon>
    </lineage>
</organism>
<evidence type="ECO:0000256" key="3">
    <source>
        <dbReference type="SAM" id="MobiDB-lite"/>
    </source>
</evidence>
<accession>A0ABS2U2H4</accession>
<feature type="domain" description="N-acetyltransferase" evidence="4">
    <location>
        <begin position="1"/>
        <end position="125"/>
    </location>
</feature>
<dbReference type="InterPro" id="IPR000182">
    <property type="entry name" value="GNAT_dom"/>
</dbReference>
<comment type="caution">
    <text evidence="5">The sequence shown here is derived from an EMBL/GenBank/DDBJ whole genome shotgun (WGS) entry which is preliminary data.</text>
</comment>
<dbReference type="InterPro" id="IPR016181">
    <property type="entry name" value="Acyl_CoA_acyltransferase"/>
</dbReference>
<sequence length="273" mass="29158">MTTTLRPQGPERNGTDGARGRSYAVCVNGRPVGRVDLTAGDRFGPGVGHIDGLVVDQRDRGRGRGTAAVLAGEEVLRSWGCRMVQVGVPGDAPEALRMALALGYTEHSRHMEKPLTGGPVTLPAGSTVRPLAAQEYGPWLERGEEEFVEALMEYGLDHEEAQSRADAGVAGLLPDGAPAPGTALLALEHEGRTVARLWLRTSEPAWVLQVEVEPGDRGRGHGRGMMLAAEREARAAGADVLGLNVFVSNTTAVRLYESLGYRPVRRHFTKALG</sequence>
<evidence type="ECO:0000313" key="6">
    <source>
        <dbReference type="Proteomes" id="UP000749040"/>
    </source>
</evidence>
<dbReference type="Gene3D" id="3.40.630.30">
    <property type="match status" value="2"/>
</dbReference>
<evidence type="ECO:0000259" key="4">
    <source>
        <dbReference type="PROSITE" id="PS51186"/>
    </source>
</evidence>
<dbReference type="PANTHER" id="PTHR43877:SF2">
    <property type="entry name" value="AMINOALKYLPHOSPHONATE N-ACETYLTRANSFERASE-RELATED"/>
    <property type="match status" value="1"/>
</dbReference>
<reference evidence="5 6" key="1">
    <citation type="submission" date="2021-01" db="EMBL/GenBank/DDBJ databases">
        <title>Streptomyces acididurans sp. nov., isolated from a peat swamp forest soil.</title>
        <authorList>
            <person name="Chantavorakit T."/>
            <person name="Duangmal K."/>
        </authorList>
    </citation>
    <scope>NUCLEOTIDE SEQUENCE [LARGE SCALE GENOMIC DNA]</scope>
    <source>
        <strain evidence="5 6">KK5PA1</strain>
    </source>
</reference>
<name>A0ABS2U2H4_9ACTN</name>
<dbReference type="Proteomes" id="UP000749040">
    <property type="component" value="Unassembled WGS sequence"/>
</dbReference>
<keyword evidence="6" id="KW-1185">Reference proteome</keyword>
<feature type="region of interest" description="Disordered" evidence="3">
    <location>
        <begin position="1"/>
        <end position="20"/>
    </location>
</feature>
<dbReference type="PANTHER" id="PTHR43877">
    <property type="entry name" value="AMINOALKYLPHOSPHONATE N-ACETYLTRANSFERASE-RELATED-RELATED"/>
    <property type="match status" value="1"/>
</dbReference>
<evidence type="ECO:0000256" key="1">
    <source>
        <dbReference type="ARBA" id="ARBA00022679"/>
    </source>
</evidence>
<feature type="domain" description="N-acetyltransferase" evidence="4">
    <location>
        <begin position="126"/>
        <end position="273"/>
    </location>
</feature>
<dbReference type="SUPFAM" id="SSF55729">
    <property type="entry name" value="Acyl-CoA N-acyltransferases (Nat)"/>
    <property type="match status" value="2"/>
</dbReference>
<keyword evidence="2" id="KW-0012">Acyltransferase</keyword>
<keyword evidence="1" id="KW-0808">Transferase</keyword>
<dbReference type="RefSeq" id="WP_205363284.1">
    <property type="nucleotide sequence ID" value="NZ_JADKYB010000028.1"/>
</dbReference>
<dbReference type="CDD" id="cd04301">
    <property type="entry name" value="NAT_SF"/>
    <property type="match status" value="1"/>
</dbReference>
<protein>
    <submittedName>
        <fullName evidence="5">GNAT family N-acetyltransferase</fullName>
    </submittedName>
</protein>
<gene>
    <name evidence="5" type="ORF">ITX44_35695</name>
</gene>
<dbReference type="Pfam" id="PF00583">
    <property type="entry name" value="Acetyltransf_1"/>
    <property type="match status" value="2"/>
</dbReference>
<proteinExistence type="predicted"/>
<dbReference type="EMBL" id="JADKYB010000028">
    <property type="protein sequence ID" value="MBM9509809.1"/>
    <property type="molecule type" value="Genomic_DNA"/>
</dbReference>
<evidence type="ECO:0000313" key="5">
    <source>
        <dbReference type="EMBL" id="MBM9509809.1"/>
    </source>
</evidence>
<dbReference type="PROSITE" id="PS51186">
    <property type="entry name" value="GNAT"/>
    <property type="match status" value="2"/>
</dbReference>
<evidence type="ECO:0000256" key="2">
    <source>
        <dbReference type="ARBA" id="ARBA00023315"/>
    </source>
</evidence>